<feature type="compositionally biased region" description="Low complexity" evidence="6">
    <location>
        <begin position="1"/>
        <end position="20"/>
    </location>
</feature>
<feature type="compositionally biased region" description="Polar residues" evidence="6">
    <location>
        <begin position="358"/>
        <end position="367"/>
    </location>
</feature>
<dbReference type="Pfam" id="PF12221">
    <property type="entry name" value="HflK_N"/>
    <property type="match status" value="1"/>
</dbReference>
<feature type="transmembrane region" description="Helical" evidence="7">
    <location>
        <begin position="47"/>
        <end position="71"/>
    </location>
</feature>
<dbReference type="CDD" id="cd03404">
    <property type="entry name" value="SPFH_HflK"/>
    <property type="match status" value="1"/>
</dbReference>
<gene>
    <name evidence="9" type="ORF">MNB_SUP05-5-324</name>
</gene>
<accession>A0A1W1BMZ0</accession>
<feature type="region of interest" description="Disordered" evidence="6">
    <location>
        <begin position="353"/>
        <end position="383"/>
    </location>
</feature>
<dbReference type="NCBIfam" id="TIGR01933">
    <property type="entry name" value="hflK"/>
    <property type="match status" value="1"/>
</dbReference>
<proteinExistence type="inferred from homology"/>
<evidence type="ECO:0000259" key="8">
    <source>
        <dbReference type="SMART" id="SM00244"/>
    </source>
</evidence>
<feature type="region of interest" description="Disordered" evidence="6">
    <location>
        <begin position="1"/>
        <end position="22"/>
    </location>
</feature>
<evidence type="ECO:0000256" key="7">
    <source>
        <dbReference type="SAM" id="Phobius"/>
    </source>
</evidence>
<evidence type="ECO:0000256" key="6">
    <source>
        <dbReference type="SAM" id="MobiDB-lite"/>
    </source>
</evidence>
<comment type="subcellular location">
    <subcellularLocation>
        <location evidence="1">Membrane</location>
    </subcellularLocation>
</comment>
<sequence>MAWNDSNNQNPWGNNQNQRPPELDELINNLKNKFDNFFNKNDNKQNLSFGALGSILLLLAVIWLGSGFYIVDPAEKAVELRFGKFQRITSNGLNWHLPYPIETKEIINVGKIRTIAIGFRKGVNLRGIGFNGNVTSESLMLTKDLNIIDIKFAVQYRINNAKNYLFNIKNPDQTLREASESAIREVIGNNNMDYITNNRSIISGLIEDKLQILLNNYQVGLKVTSVNMQDAQPPEQVQAAYSDAVKAKEDNQRLINEAEAYANDIIPKARGLSSRILQEAAAYKAQVVAKAEGESKRFDKVRIEFEKAPKVTKQRLYLETMEGVFEKTTKVIMDSDSNSLMYLPLDKLLKNSSKEDSTTTQINNGNTKNKRDFRSLLRRRGAR</sequence>
<comment type="similarity">
    <text evidence="2">Belongs to the band 7/mec-2 family. HflK subfamily.</text>
</comment>
<keyword evidence="3 7" id="KW-0812">Transmembrane</keyword>
<name>A0A1W1BMZ0_9ZZZZ</name>
<dbReference type="GO" id="GO:0016020">
    <property type="term" value="C:membrane"/>
    <property type="evidence" value="ECO:0007669"/>
    <property type="project" value="UniProtKB-SubCell"/>
</dbReference>
<evidence type="ECO:0000256" key="1">
    <source>
        <dbReference type="ARBA" id="ARBA00004370"/>
    </source>
</evidence>
<dbReference type="SUPFAM" id="SSF117892">
    <property type="entry name" value="Band 7/SPFH domain"/>
    <property type="match status" value="1"/>
</dbReference>
<feature type="domain" description="Band 7" evidence="8">
    <location>
        <begin position="66"/>
        <end position="245"/>
    </location>
</feature>
<evidence type="ECO:0000256" key="3">
    <source>
        <dbReference type="ARBA" id="ARBA00022692"/>
    </source>
</evidence>
<protein>
    <submittedName>
        <fullName evidence="9">HflK protein</fullName>
    </submittedName>
</protein>
<keyword evidence="5 7" id="KW-0472">Membrane</keyword>
<dbReference type="Gene3D" id="3.30.479.30">
    <property type="entry name" value="Band 7 domain"/>
    <property type="match status" value="1"/>
</dbReference>
<dbReference type="AlphaFoldDB" id="A0A1W1BMZ0"/>
<dbReference type="InterPro" id="IPR020980">
    <property type="entry name" value="Membrane_HflK_N"/>
</dbReference>
<keyword evidence="4 7" id="KW-1133">Transmembrane helix</keyword>
<evidence type="ECO:0000256" key="5">
    <source>
        <dbReference type="ARBA" id="ARBA00023136"/>
    </source>
</evidence>
<dbReference type="EMBL" id="FPHJ01000014">
    <property type="protein sequence ID" value="SFV54920.1"/>
    <property type="molecule type" value="Genomic_DNA"/>
</dbReference>
<dbReference type="InterPro" id="IPR001107">
    <property type="entry name" value="Band_7"/>
</dbReference>
<evidence type="ECO:0000256" key="2">
    <source>
        <dbReference type="ARBA" id="ARBA00006971"/>
    </source>
</evidence>
<dbReference type="PANTHER" id="PTHR43327:SF2">
    <property type="entry name" value="MODULATOR OF FTSH PROTEASE HFLK"/>
    <property type="match status" value="1"/>
</dbReference>
<organism evidence="9">
    <name type="scientific">hydrothermal vent metagenome</name>
    <dbReference type="NCBI Taxonomy" id="652676"/>
    <lineage>
        <taxon>unclassified sequences</taxon>
        <taxon>metagenomes</taxon>
        <taxon>ecological metagenomes</taxon>
    </lineage>
</organism>
<dbReference type="Pfam" id="PF01145">
    <property type="entry name" value="Band_7"/>
    <property type="match status" value="1"/>
</dbReference>
<dbReference type="InterPro" id="IPR050710">
    <property type="entry name" value="Band7/mec-2_domain"/>
</dbReference>
<reference evidence="9" key="1">
    <citation type="submission" date="2016-10" db="EMBL/GenBank/DDBJ databases">
        <authorList>
            <person name="de Groot N.N."/>
        </authorList>
    </citation>
    <scope>NUCLEOTIDE SEQUENCE</scope>
</reference>
<evidence type="ECO:0000313" key="9">
    <source>
        <dbReference type="EMBL" id="SFV54920.1"/>
    </source>
</evidence>
<dbReference type="PANTHER" id="PTHR43327">
    <property type="entry name" value="STOMATIN-LIKE PROTEIN 2, MITOCHONDRIAL"/>
    <property type="match status" value="1"/>
</dbReference>
<evidence type="ECO:0000256" key="4">
    <source>
        <dbReference type="ARBA" id="ARBA00022989"/>
    </source>
</evidence>
<dbReference type="SMART" id="SM00244">
    <property type="entry name" value="PHB"/>
    <property type="match status" value="1"/>
</dbReference>
<dbReference type="InterPro" id="IPR036013">
    <property type="entry name" value="Band_7/SPFH_dom_sf"/>
</dbReference>
<dbReference type="InterPro" id="IPR010201">
    <property type="entry name" value="HflK"/>
</dbReference>